<dbReference type="AlphaFoldDB" id="A0A2P6TKH4"/>
<keyword evidence="3" id="KW-1185">Reference proteome</keyword>
<feature type="region of interest" description="Disordered" evidence="1">
    <location>
        <begin position="1"/>
        <end position="33"/>
    </location>
</feature>
<feature type="compositionally biased region" description="Low complexity" evidence="1">
    <location>
        <begin position="13"/>
        <end position="27"/>
    </location>
</feature>
<proteinExistence type="predicted"/>
<comment type="caution">
    <text evidence="2">The sequence shown here is derived from an EMBL/GenBank/DDBJ whole genome shotgun (WGS) entry which is preliminary data.</text>
</comment>
<sequence length="331" mass="33813">MTTAVLEAKQQRGAAQPGGVPPALAAVPGGGGATATTSAGLLPPLEAQLAASRASFLHPQAFFVSWQGVLTLAYSGFTGALLDLKQRVTAAHPTLPPENPGSKWPKTSIGCLRDGRRLTPEQLATLCRICSEESAAFQQQQPQQQHGAANGAAAAAAAAPAAAAAGSPAVAVDSACIALFECRSLERLLSCRHVEFQGGLDAASPSEEEQQRVAAILAEPSSPTYWFEASRDGNREAHYRGPHLGATLMHPLLLPAGPSAAAPGDAAAAAGSSAAAAGVGGAVGGKGGTADRRALVAAIERFRRRVDAELPGLYVWFSDASLHITLRALIN</sequence>
<dbReference type="OrthoDB" id="2139710at2759"/>
<reference evidence="2 3" key="1">
    <citation type="journal article" date="2018" name="Plant J.">
        <title>Genome sequences of Chlorella sorokiniana UTEX 1602 and Micractinium conductrix SAG 241.80: implications to maltose excretion by a green alga.</title>
        <authorList>
            <person name="Arriola M.B."/>
            <person name="Velmurugan N."/>
            <person name="Zhang Y."/>
            <person name="Plunkett M.H."/>
            <person name="Hondzo H."/>
            <person name="Barney B.M."/>
        </authorList>
    </citation>
    <scope>NUCLEOTIDE SEQUENCE [LARGE SCALE GENOMIC DNA]</scope>
    <source>
        <strain evidence="3">UTEX 1602</strain>
    </source>
</reference>
<gene>
    <name evidence="2" type="ORF">C2E21_6681</name>
</gene>
<organism evidence="2 3">
    <name type="scientific">Chlorella sorokiniana</name>
    <name type="common">Freshwater green alga</name>
    <dbReference type="NCBI Taxonomy" id="3076"/>
    <lineage>
        <taxon>Eukaryota</taxon>
        <taxon>Viridiplantae</taxon>
        <taxon>Chlorophyta</taxon>
        <taxon>core chlorophytes</taxon>
        <taxon>Trebouxiophyceae</taxon>
        <taxon>Chlorellales</taxon>
        <taxon>Chlorellaceae</taxon>
        <taxon>Chlorella clade</taxon>
        <taxon>Chlorella</taxon>
    </lineage>
</organism>
<name>A0A2P6TKH4_CHLSO</name>
<protein>
    <submittedName>
        <fullName evidence="2">Uncharacterized protein</fullName>
    </submittedName>
</protein>
<evidence type="ECO:0000313" key="3">
    <source>
        <dbReference type="Proteomes" id="UP000239899"/>
    </source>
</evidence>
<accession>A0A2P6TKH4</accession>
<evidence type="ECO:0000256" key="1">
    <source>
        <dbReference type="SAM" id="MobiDB-lite"/>
    </source>
</evidence>
<dbReference type="Proteomes" id="UP000239899">
    <property type="component" value="Unassembled WGS sequence"/>
</dbReference>
<dbReference type="EMBL" id="LHPG02000013">
    <property type="protein sequence ID" value="PRW44592.1"/>
    <property type="molecule type" value="Genomic_DNA"/>
</dbReference>
<evidence type="ECO:0000313" key="2">
    <source>
        <dbReference type="EMBL" id="PRW44592.1"/>
    </source>
</evidence>